<protein>
    <submittedName>
        <fullName evidence="1">Uncharacterized protein</fullName>
    </submittedName>
</protein>
<accession>A0A5B7CIA2</accession>
<keyword evidence="2" id="KW-1185">Reference proteome</keyword>
<reference evidence="1 2" key="1">
    <citation type="submission" date="2019-05" db="EMBL/GenBank/DDBJ databases">
        <title>Another draft genome of Portunus trituberculatus and its Hox gene families provides insights of decapod evolution.</title>
        <authorList>
            <person name="Jeong J.-H."/>
            <person name="Song I."/>
            <person name="Kim S."/>
            <person name="Choi T."/>
            <person name="Kim D."/>
            <person name="Ryu S."/>
            <person name="Kim W."/>
        </authorList>
    </citation>
    <scope>NUCLEOTIDE SEQUENCE [LARGE SCALE GENOMIC DNA]</scope>
    <source>
        <tissue evidence="1">Muscle</tissue>
    </source>
</reference>
<comment type="caution">
    <text evidence="1">The sequence shown here is derived from an EMBL/GenBank/DDBJ whole genome shotgun (WGS) entry which is preliminary data.</text>
</comment>
<dbReference type="Proteomes" id="UP000324222">
    <property type="component" value="Unassembled WGS sequence"/>
</dbReference>
<gene>
    <name evidence="1" type="ORF">E2C01_001822</name>
</gene>
<sequence length="31" mass="3545">MNSFPASVFPTSYKLSSFKREVSRHLLPNFG</sequence>
<proteinExistence type="predicted"/>
<organism evidence="1 2">
    <name type="scientific">Portunus trituberculatus</name>
    <name type="common">Swimming crab</name>
    <name type="synonym">Neptunus trituberculatus</name>
    <dbReference type="NCBI Taxonomy" id="210409"/>
    <lineage>
        <taxon>Eukaryota</taxon>
        <taxon>Metazoa</taxon>
        <taxon>Ecdysozoa</taxon>
        <taxon>Arthropoda</taxon>
        <taxon>Crustacea</taxon>
        <taxon>Multicrustacea</taxon>
        <taxon>Malacostraca</taxon>
        <taxon>Eumalacostraca</taxon>
        <taxon>Eucarida</taxon>
        <taxon>Decapoda</taxon>
        <taxon>Pleocyemata</taxon>
        <taxon>Brachyura</taxon>
        <taxon>Eubrachyura</taxon>
        <taxon>Portunoidea</taxon>
        <taxon>Portunidae</taxon>
        <taxon>Portuninae</taxon>
        <taxon>Portunus</taxon>
    </lineage>
</organism>
<dbReference type="EMBL" id="VSRR010000059">
    <property type="protein sequence ID" value="MPC09219.1"/>
    <property type="molecule type" value="Genomic_DNA"/>
</dbReference>
<dbReference type="AlphaFoldDB" id="A0A5B7CIA2"/>
<evidence type="ECO:0000313" key="2">
    <source>
        <dbReference type="Proteomes" id="UP000324222"/>
    </source>
</evidence>
<evidence type="ECO:0000313" key="1">
    <source>
        <dbReference type="EMBL" id="MPC09219.1"/>
    </source>
</evidence>
<name>A0A5B7CIA2_PORTR</name>